<proteinExistence type="predicted"/>
<organism evidence="2 3">
    <name type="scientific">Eumeta variegata</name>
    <name type="common">Bagworm moth</name>
    <name type="synonym">Eumeta japonica</name>
    <dbReference type="NCBI Taxonomy" id="151549"/>
    <lineage>
        <taxon>Eukaryota</taxon>
        <taxon>Metazoa</taxon>
        <taxon>Ecdysozoa</taxon>
        <taxon>Arthropoda</taxon>
        <taxon>Hexapoda</taxon>
        <taxon>Insecta</taxon>
        <taxon>Pterygota</taxon>
        <taxon>Neoptera</taxon>
        <taxon>Endopterygota</taxon>
        <taxon>Lepidoptera</taxon>
        <taxon>Glossata</taxon>
        <taxon>Ditrysia</taxon>
        <taxon>Tineoidea</taxon>
        <taxon>Psychidae</taxon>
        <taxon>Oiketicinae</taxon>
        <taxon>Eumeta</taxon>
    </lineage>
</organism>
<protein>
    <submittedName>
        <fullName evidence="2">Uncharacterized protein</fullName>
    </submittedName>
</protein>
<feature type="region of interest" description="Disordered" evidence="1">
    <location>
        <begin position="1"/>
        <end position="27"/>
    </location>
</feature>
<sequence>MRGRQSIEGSTVNMGVPQGAAPEPSAARAAHVADAADFNRIRSVSVYVLMSRPGYLPGSEAVSISVITVKRAVSRGAAAASGPLSSGLDGPRAPFFEKVSPITTLATEPLGRELKYQAFYTVSRHSMH</sequence>
<comment type="caution">
    <text evidence="2">The sequence shown here is derived from an EMBL/GenBank/DDBJ whole genome shotgun (WGS) entry which is preliminary data.</text>
</comment>
<reference evidence="2 3" key="1">
    <citation type="journal article" date="2019" name="Commun. Biol.">
        <title>The bagworm genome reveals a unique fibroin gene that provides high tensile strength.</title>
        <authorList>
            <person name="Kono N."/>
            <person name="Nakamura H."/>
            <person name="Ohtoshi R."/>
            <person name="Tomita M."/>
            <person name="Numata K."/>
            <person name="Arakawa K."/>
        </authorList>
    </citation>
    <scope>NUCLEOTIDE SEQUENCE [LARGE SCALE GENOMIC DNA]</scope>
</reference>
<accession>A0A4C2A335</accession>
<evidence type="ECO:0000313" key="3">
    <source>
        <dbReference type="Proteomes" id="UP000299102"/>
    </source>
</evidence>
<keyword evidence="3" id="KW-1185">Reference proteome</keyword>
<evidence type="ECO:0000256" key="1">
    <source>
        <dbReference type="SAM" id="MobiDB-lite"/>
    </source>
</evidence>
<dbReference type="AlphaFoldDB" id="A0A4C2A335"/>
<dbReference type="Proteomes" id="UP000299102">
    <property type="component" value="Unassembled WGS sequence"/>
</dbReference>
<gene>
    <name evidence="2" type="ORF">EVAR_90589_1</name>
</gene>
<dbReference type="EMBL" id="BGZK01002399">
    <property type="protein sequence ID" value="GBP93633.1"/>
    <property type="molecule type" value="Genomic_DNA"/>
</dbReference>
<name>A0A4C2A335_EUMVA</name>
<evidence type="ECO:0000313" key="2">
    <source>
        <dbReference type="EMBL" id="GBP93633.1"/>
    </source>
</evidence>